<feature type="transmembrane region" description="Helical" evidence="1">
    <location>
        <begin position="219"/>
        <end position="236"/>
    </location>
</feature>
<dbReference type="RefSeq" id="WP_341580786.1">
    <property type="nucleotide sequence ID" value="NZ_CP101118.1"/>
</dbReference>
<accession>A0ABZ2VWW6</accession>
<name>A0ABZ2VWW6_9GAMM</name>
<dbReference type="Gene3D" id="3.20.20.450">
    <property type="entry name" value="EAL domain"/>
    <property type="match status" value="1"/>
</dbReference>
<organism evidence="4 5">
    <name type="scientific">Marinobacter metalliresistant</name>
    <dbReference type="NCBI Taxonomy" id="2961995"/>
    <lineage>
        <taxon>Bacteria</taxon>
        <taxon>Pseudomonadati</taxon>
        <taxon>Pseudomonadota</taxon>
        <taxon>Gammaproteobacteria</taxon>
        <taxon>Pseudomonadales</taxon>
        <taxon>Marinobacteraceae</taxon>
        <taxon>Marinobacter</taxon>
    </lineage>
</organism>
<proteinExistence type="predicted"/>
<dbReference type="SMART" id="SM00267">
    <property type="entry name" value="GGDEF"/>
    <property type="match status" value="1"/>
</dbReference>
<dbReference type="SUPFAM" id="SSF55073">
    <property type="entry name" value="Nucleotide cyclase"/>
    <property type="match status" value="1"/>
</dbReference>
<feature type="transmembrane region" description="Helical" evidence="1">
    <location>
        <begin position="343"/>
        <end position="363"/>
    </location>
</feature>
<keyword evidence="5" id="KW-1185">Reference proteome</keyword>
<reference evidence="4 5" key="1">
    <citation type="submission" date="2022-07" db="EMBL/GenBank/DDBJ databases">
        <title>A copper resistant bacterium isolated from sediment samples of deep sea hydrothermal areas.</title>
        <authorList>
            <person name="Zeng X."/>
        </authorList>
    </citation>
    <scope>NUCLEOTIDE SEQUENCE [LARGE SCALE GENOMIC DNA]</scope>
    <source>
        <strain evidence="5">CuT 6</strain>
    </source>
</reference>
<feature type="domain" description="GGDEF" evidence="3">
    <location>
        <begin position="454"/>
        <end position="598"/>
    </location>
</feature>
<dbReference type="InterPro" id="IPR029787">
    <property type="entry name" value="Nucleotide_cyclase"/>
</dbReference>
<dbReference type="Gene3D" id="3.30.70.270">
    <property type="match status" value="1"/>
</dbReference>
<dbReference type="PROSITE" id="PS50883">
    <property type="entry name" value="EAL"/>
    <property type="match status" value="1"/>
</dbReference>
<keyword evidence="1" id="KW-0472">Membrane</keyword>
<dbReference type="EMBL" id="CP101118">
    <property type="protein sequence ID" value="WZF86959.1"/>
    <property type="molecule type" value="Genomic_DNA"/>
</dbReference>
<feature type="transmembrane region" description="Helical" evidence="1">
    <location>
        <begin position="287"/>
        <end position="305"/>
    </location>
</feature>
<dbReference type="InterPro" id="IPR000160">
    <property type="entry name" value="GGDEF_dom"/>
</dbReference>
<dbReference type="CDD" id="cd01948">
    <property type="entry name" value="EAL"/>
    <property type="match status" value="1"/>
</dbReference>
<evidence type="ECO:0000259" key="3">
    <source>
        <dbReference type="PROSITE" id="PS50887"/>
    </source>
</evidence>
<evidence type="ECO:0000259" key="2">
    <source>
        <dbReference type="PROSITE" id="PS50883"/>
    </source>
</evidence>
<dbReference type="Pfam" id="PF07696">
    <property type="entry name" value="7TMR-DISMED2"/>
    <property type="match status" value="1"/>
</dbReference>
<dbReference type="SMART" id="SM00052">
    <property type="entry name" value="EAL"/>
    <property type="match status" value="1"/>
</dbReference>
<evidence type="ECO:0000313" key="4">
    <source>
        <dbReference type="EMBL" id="WZF86959.1"/>
    </source>
</evidence>
<protein>
    <submittedName>
        <fullName evidence="4">EAL domain-containing protein</fullName>
    </submittedName>
</protein>
<dbReference type="SUPFAM" id="SSF141868">
    <property type="entry name" value="EAL domain-like"/>
    <property type="match status" value="1"/>
</dbReference>
<dbReference type="Pfam" id="PF07695">
    <property type="entry name" value="7TMR-DISM_7TM"/>
    <property type="match status" value="1"/>
</dbReference>
<dbReference type="PANTHER" id="PTHR33121">
    <property type="entry name" value="CYCLIC DI-GMP PHOSPHODIESTERASE PDEF"/>
    <property type="match status" value="1"/>
</dbReference>
<dbReference type="Pfam" id="PF00990">
    <property type="entry name" value="GGDEF"/>
    <property type="match status" value="1"/>
</dbReference>
<dbReference type="Pfam" id="PF00563">
    <property type="entry name" value="EAL"/>
    <property type="match status" value="1"/>
</dbReference>
<dbReference type="PROSITE" id="PS50887">
    <property type="entry name" value="GGDEF"/>
    <property type="match status" value="1"/>
</dbReference>
<dbReference type="InterPro" id="IPR050706">
    <property type="entry name" value="Cyclic-di-GMP_PDE-like"/>
</dbReference>
<dbReference type="InterPro" id="IPR001633">
    <property type="entry name" value="EAL_dom"/>
</dbReference>
<gene>
    <name evidence="4" type="ORF">NLK58_11330</name>
</gene>
<dbReference type="InterPro" id="IPR043128">
    <property type="entry name" value="Rev_trsase/Diguanyl_cyclase"/>
</dbReference>
<keyword evidence="1" id="KW-1133">Transmembrane helix</keyword>
<feature type="transmembrane region" description="Helical" evidence="1">
    <location>
        <begin position="256"/>
        <end position="275"/>
    </location>
</feature>
<feature type="transmembrane region" description="Helical" evidence="1">
    <location>
        <begin position="194"/>
        <end position="214"/>
    </location>
</feature>
<dbReference type="Gene3D" id="2.60.40.2380">
    <property type="match status" value="1"/>
</dbReference>
<dbReference type="Proteomes" id="UP001475781">
    <property type="component" value="Chromosome"/>
</dbReference>
<dbReference type="PANTHER" id="PTHR33121:SF19">
    <property type="entry name" value="CYCLIC DI-GMP PHOSPHODIESTERASE PA2567"/>
    <property type="match status" value="1"/>
</dbReference>
<dbReference type="InterPro" id="IPR011623">
    <property type="entry name" value="7TMR_DISM_rcpt_extracell_dom1"/>
</dbReference>
<evidence type="ECO:0000256" key="1">
    <source>
        <dbReference type="SAM" id="Phobius"/>
    </source>
</evidence>
<feature type="transmembrane region" description="Helical" evidence="1">
    <location>
        <begin position="375"/>
        <end position="395"/>
    </location>
</feature>
<dbReference type="InterPro" id="IPR011622">
    <property type="entry name" value="7TMR_DISM_rcpt_extracell_dom2"/>
</dbReference>
<sequence length="868" mass="97058">MATRHTRKDNDIKRYTVASTQWLRLLIALTLLSGLAAPSQGAETSYIPQIEYLRVDPDSTLTATEALASDDWQTLKEESPNFGYIRDTVWLRFPVSRPATINLLEVRYSQLDRLTFYLLENGRIANRVETGDRAPFAQRPILYRHFLFPFEQSIASEYQILLEVSTQGAMQIPLRLWNAQAFFEHASIEDQLHAVYYGILITVIFFNLFIFSALREPMYLLYVLSTLGYLLVIGSLNGTSFQLIWPDNPAIQNQMMLLSVPFAMLFTLLFSRSFLKLQDTGPTLDRLVVIAIALNAVAAAITFFADYSTGSRLTVALAIPSFLLLTTLGPLQWAKGNPQASYYTLAWGALTLGSAVTAANKYGLLPTTFLTTYGMQIGSALEAILLTLALAARLYQQRQEKVEAREAELRAMAARRSAELKLMDHALHNPLTGLPNRSSFEMMLNDLMMRGPDKRYGVAIIHLNNLQSVTKTLGHRNSDRILELASKHYNAVIRELPGAMPVEQSDLRNFFLASLDPQTFAFIVDADATGSVPRSILKGLDGIRYPIEYLGMQVPLDPRLGVAIFPEHGLDANTLIRRAVIAEGSDSARERGIAYYKPARDSYSADRLTMVSELRQALENDGLALFMQPKQSLRTNRIVGLEALIRWPGRSQPLRADELVTLAEQSGLIKPLTRWVLEESLKLRSRLLDQGWPLTISVNISPNNLREPDFPAFVQKLMSSFHSHQGAIILEVTETSMMQDPGNSLRALNSLSATGIPISIDDFGSGYSSLSYIKQLPASEVKIDRSLVTDLATEAEDRVIVQTTIDMCHSLGYRVVAEGVEDHGTADLLREMGCDMIQGYLITPPLPFDELLDWLSRNHHQPDQRKLG</sequence>
<feature type="transmembrane region" description="Helical" evidence="1">
    <location>
        <begin position="311"/>
        <end position="331"/>
    </location>
</feature>
<keyword evidence="1" id="KW-0812">Transmembrane</keyword>
<dbReference type="InterPro" id="IPR035919">
    <property type="entry name" value="EAL_sf"/>
</dbReference>
<feature type="domain" description="EAL" evidence="2">
    <location>
        <begin position="607"/>
        <end position="859"/>
    </location>
</feature>
<evidence type="ECO:0000313" key="5">
    <source>
        <dbReference type="Proteomes" id="UP001475781"/>
    </source>
</evidence>